<name>W7UGE7_RUMFL</name>
<dbReference type="SUPFAM" id="SSF55729">
    <property type="entry name" value="Acyl-CoA N-acyltransferases (Nat)"/>
    <property type="match status" value="1"/>
</dbReference>
<evidence type="ECO:0000313" key="5">
    <source>
        <dbReference type="Proteomes" id="UP000019365"/>
    </source>
</evidence>
<dbReference type="eggNOG" id="COG0456">
    <property type="taxonomic scope" value="Bacteria"/>
</dbReference>
<dbReference type="PATRIC" id="fig|1341157.4.peg.2503"/>
<reference evidence="4 5" key="1">
    <citation type="journal article" date="2014" name="PLoS ONE">
        <title>Rumen cellulosomics: divergent fiber-degrading strategies revealed by comparative genome-wide analysis of six ruminococcal strains.</title>
        <authorList>
            <person name="Dassa B."/>
            <person name="Borovok I."/>
            <person name="Ruimy-Israeli V."/>
            <person name="Lamed R."/>
            <person name="Flint H.J."/>
            <person name="Duncan S.H."/>
            <person name="Henrissat B."/>
            <person name="Coutinho P."/>
            <person name="Morrison M."/>
            <person name="Mosoni P."/>
            <person name="Yeoman C.J."/>
            <person name="White B.A."/>
            <person name="Bayer E.A."/>
        </authorList>
    </citation>
    <scope>NUCLEOTIDE SEQUENCE [LARGE SCALE GENOMIC DNA]</scope>
    <source>
        <strain evidence="4 5">007c</strain>
    </source>
</reference>
<dbReference type="EMBL" id="ATAX01000028">
    <property type="protein sequence ID" value="EWM53018.1"/>
    <property type="molecule type" value="Genomic_DNA"/>
</dbReference>
<dbReference type="CDD" id="cd04301">
    <property type="entry name" value="NAT_SF"/>
    <property type="match status" value="1"/>
</dbReference>
<dbReference type="Gene3D" id="3.40.630.30">
    <property type="match status" value="1"/>
</dbReference>
<dbReference type="InterPro" id="IPR000182">
    <property type="entry name" value="GNAT_dom"/>
</dbReference>
<evidence type="ECO:0000259" key="3">
    <source>
        <dbReference type="PROSITE" id="PS51186"/>
    </source>
</evidence>
<dbReference type="PANTHER" id="PTHR43800">
    <property type="entry name" value="PEPTIDYL-LYSINE N-ACETYLTRANSFERASE YJAB"/>
    <property type="match status" value="1"/>
</dbReference>
<organism evidence="4 5">
    <name type="scientific">Ruminococcus flavefaciens 007c</name>
    <dbReference type="NCBI Taxonomy" id="1341157"/>
    <lineage>
        <taxon>Bacteria</taxon>
        <taxon>Bacillati</taxon>
        <taxon>Bacillota</taxon>
        <taxon>Clostridia</taxon>
        <taxon>Eubacteriales</taxon>
        <taxon>Oscillospiraceae</taxon>
        <taxon>Ruminococcus</taxon>
    </lineage>
</organism>
<dbReference type="Pfam" id="PF00583">
    <property type="entry name" value="Acetyltransf_1"/>
    <property type="match status" value="1"/>
</dbReference>
<protein>
    <recommendedName>
        <fullName evidence="3">N-acetyltransferase domain-containing protein</fullName>
    </recommendedName>
</protein>
<dbReference type="PANTHER" id="PTHR43800:SF1">
    <property type="entry name" value="PEPTIDYL-LYSINE N-ACETYLTRANSFERASE YJAB"/>
    <property type="match status" value="1"/>
</dbReference>
<dbReference type="Proteomes" id="UP000019365">
    <property type="component" value="Unassembled WGS sequence"/>
</dbReference>
<dbReference type="PROSITE" id="PS51186">
    <property type="entry name" value="GNAT"/>
    <property type="match status" value="1"/>
</dbReference>
<dbReference type="OrthoDB" id="9786032at2"/>
<evidence type="ECO:0000313" key="4">
    <source>
        <dbReference type="EMBL" id="EWM53018.1"/>
    </source>
</evidence>
<dbReference type="InterPro" id="IPR016181">
    <property type="entry name" value="Acyl_CoA_acyltransferase"/>
</dbReference>
<dbReference type="RefSeq" id="WP_037300200.1">
    <property type="nucleotide sequence ID" value="NZ_ATAX01000028.1"/>
</dbReference>
<sequence>MCEIKRAERGDLQEILQLQYLAYQSEAYLFGSRDIPPLKQTLDEVVEEYNSGVILKIVDDTNTIIGSVRAKEIDGTVYIGKLMVHPDHQHKGYGTMLLSEIEKCFPNKRYELFTSTRSLDNIRLYQKLGYTIFARKAVNDELEFVYMEK</sequence>
<keyword evidence="1" id="KW-0808">Transferase</keyword>
<keyword evidence="2" id="KW-0012">Acyltransferase</keyword>
<proteinExistence type="predicted"/>
<dbReference type="AlphaFoldDB" id="W7UGE7"/>
<gene>
    <name evidence="4" type="ORF">RF007C_15510</name>
</gene>
<evidence type="ECO:0000256" key="2">
    <source>
        <dbReference type="ARBA" id="ARBA00023315"/>
    </source>
</evidence>
<evidence type="ECO:0000256" key="1">
    <source>
        <dbReference type="ARBA" id="ARBA00022679"/>
    </source>
</evidence>
<keyword evidence="5" id="KW-1185">Reference proteome</keyword>
<feature type="domain" description="N-acetyltransferase" evidence="3">
    <location>
        <begin position="2"/>
        <end position="149"/>
    </location>
</feature>
<accession>W7UGE7</accession>
<comment type="caution">
    <text evidence="4">The sequence shown here is derived from an EMBL/GenBank/DDBJ whole genome shotgun (WGS) entry which is preliminary data.</text>
</comment>
<dbReference type="GO" id="GO:0016747">
    <property type="term" value="F:acyltransferase activity, transferring groups other than amino-acyl groups"/>
    <property type="evidence" value="ECO:0007669"/>
    <property type="project" value="InterPro"/>
</dbReference>